<evidence type="ECO:0000259" key="10">
    <source>
        <dbReference type="PROSITE" id="PS50113"/>
    </source>
</evidence>
<dbReference type="InterPro" id="IPR005467">
    <property type="entry name" value="His_kinase_dom"/>
</dbReference>
<dbReference type="PROSITE" id="PS50113">
    <property type="entry name" value="PAC"/>
    <property type="match status" value="1"/>
</dbReference>
<evidence type="ECO:0000256" key="3">
    <source>
        <dbReference type="ARBA" id="ARBA00022553"/>
    </source>
</evidence>
<dbReference type="InterPro" id="IPR011006">
    <property type="entry name" value="CheY-like_superfamily"/>
</dbReference>
<dbReference type="Gene3D" id="1.10.287.130">
    <property type="match status" value="1"/>
</dbReference>
<dbReference type="CDD" id="cd17546">
    <property type="entry name" value="REC_hyHK_CKI1_RcsC-like"/>
    <property type="match status" value="1"/>
</dbReference>
<reference evidence="11" key="1">
    <citation type="submission" date="2010-05" db="EMBL/GenBank/DDBJ databases">
        <title>The draft genome of Desulfonatronospira thiodismutans ASO3-1.</title>
        <authorList>
            <consortium name="US DOE Joint Genome Institute (JGI-PGF)"/>
            <person name="Lucas S."/>
            <person name="Copeland A."/>
            <person name="Lapidus A."/>
            <person name="Cheng J.-F."/>
            <person name="Bruce D."/>
            <person name="Goodwin L."/>
            <person name="Pitluck S."/>
            <person name="Chertkov O."/>
            <person name="Brettin T."/>
            <person name="Detter J.C."/>
            <person name="Han C."/>
            <person name="Land M.L."/>
            <person name="Hauser L."/>
            <person name="Kyrpides N."/>
            <person name="Mikhailova N."/>
            <person name="Muyzer G."/>
            <person name="Woyke T."/>
        </authorList>
    </citation>
    <scope>NUCLEOTIDE SEQUENCE [LARGE SCALE GENOMIC DNA]</scope>
    <source>
        <strain evidence="11">ASO3-1</strain>
    </source>
</reference>
<dbReference type="Gene3D" id="3.30.565.10">
    <property type="entry name" value="Histidine kinase-like ATPase, C-terminal domain"/>
    <property type="match status" value="1"/>
</dbReference>
<evidence type="ECO:0000313" key="11">
    <source>
        <dbReference type="EMBL" id="EFI33643.1"/>
    </source>
</evidence>
<keyword evidence="5 11" id="KW-0418">Kinase</keyword>
<dbReference type="FunFam" id="3.30.565.10:FF:000010">
    <property type="entry name" value="Sensor histidine kinase RcsC"/>
    <property type="match status" value="1"/>
</dbReference>
<evidence type="ECO:0000313" key="12">
    <source>
        <dbReference type="Proteomes" id="UP000005496"/>
    </source>
</evidence>
<dbReference type="eggNOG" id="COG2205">
    <property type="taxonomic scope" value="Bacteria"/>
</dbReference>
<dbReference type="PANTHER" id="PTHR45339">
    <property type="entry name" value="HYBRID SIGNAL TRANSDUCTION HISTIDINE KINASE J"/>
    <property type="match status" value="1"/>
</dbReference>
<dbReference type="CDD" id="cd00082">
    <property type="entry name" value="HisKA"/>
    <property type="match status" value="1"/>
</dbReference>
<keyword evidence="4" id="KW-0808">Transferase</keyword>
<dbReference type="InterPro" id="IPR003661">
    <property type="entry name" value="HisK_dim/P_dom"/>
</dbReference>
<dbReference type="Proteomes" id="UP000005496">
    <property type="component" value="Unassembled WGS sequence"/>
</dbReference>
<dbReference type="InterPro" id="IPR001789">
    <property type="entry name" value="Sig_transdc_resp-reg_receiver"/>
</dbReference>
<dbReference type="AlphaFoldDB" id="D6SSH7"/>
<feature type="domain" description="Response regulatory" evidence="9">
    <location>
        <begin position="9"/>
        <end position="125"/>
    </location>
</feature>
<keyword evidence="12" id="KW-1185">Reference proteome</keyword>
<feature type="domain" description="Histidine kinase" evidence="8">
    <location>
        <begin position="278"/>
        <end position="500"/>
    </location>
</feature>
<evidence type="ECO:0000256" key="7">
    <source>
        <dbReference type="PROSITE-ProRule" id="PRU00169"/>
    </source>
</evidence>
<dbReference type="InterPro" id="IPR000700">
    <property type="entry name" value="PAS-assoc_C"/>
</dbReference>
<dbReference type="Gene3D" id="3.30.450.20">
    <property type="entry name" value="PAS domain"/>
    <property type="match status" value="1"/>
</dbReference>
<dbReference type="CDD" id="cd16922">
    <property type="entry name" value="HATPase_EvgS-ArcB-TorS-like"/>
    <property type="match status" value="1"/>
</dbReference>
<dbReference type="SMART" id="SM00448">
    <property type="entry name" value="REC"/>
    <property type="match status" value="2"/>
</dbReference>
<evidence type="ECO:0000256" key="1">
    <source>
        <dbReference type="ARBA" id="ARBA00000085"/>
    </source>
</evidence>
<dbReference type="Gene3D" id="3.40.50.2300">
    <property type="match status" value="2"/>
</dbReference>
<dbReference type="GO" id="GO:0000155">
    <property type="term" value="F:phosphorelay sensor kinase activity"/>
    <property type="evidence" value="ECO:0007669"/>
    <property type="project" value="InterPro"/>
</dbReference>
<evidence type="ECO:0000256" key="5">
    <source>
        <dbReference type="ARBA" id="ARBA00022777"/>
    </source>
</evidence>
<dbReference type="InterPro" id="IPR013656">
    <property type="entry name" value="PAS_4"/>
</dbReference>
<dbReference type="SUPFAM" id="SSF47384">
    <property type="entry name" value="Homodimeric domain of signal transducing histidine kinase"/>
    <property type="match status" value="1"/>
</dbReference>
<feature type="modified residue" description="4-aspartylphosphate" evidence="7">
    <location>
        <position position="58"/>
    </location>
</feature>
<dbReference type="InterPro" id="IPR036890">
    <property type="entry name" value="HATPase_C_sf"/>
</dbReference>
<evidence type="ECO:0000256" key="2">
    <source>
        <dbReference type="ARBA" id="ARBA00012438"/>
    </source>
</evidence>
<feature type="domain" description="PAC" evidence="10">
    <location>
        <begin position="208"/>
        <end position="260"/>
    </location>
</feature>
<dbReference type="PANTHER" id="PTHR45339:SF1">
    <property type="entry name" value="HYBRID SIGNAL TRANSDUCTION HISTIDINE KINASE J"/>
    <property type="match status" value="1"/>
</dbReference>
<feature type="modified residue" description="4-aspartylphosphate" evidence="7">
    <location>
        <position position="571"/>
    </location>
</feature>
<dbReference type="OrthoDB" id="5522912at2"/>
<organism evidence="11 12">
    <name type="scientific">Desulfonatronospira thiodismutans ASO3-1</name>
    <dbReference type="NCBI Taxonomy" id="555779"/>
    <lineage>
        <taxon>Bacteria</taxon>
        <taxon>Pseudomonadati</taxon>
        <taxon>Thermodesulfobacteriota</taxon>
        <taxon>Desulfovibrionia</taxon>
        <taxon>Desulfovibrionales</taxon>
        <taxon>Desulfonatronovibrionaceae</taxon>
        <taxon>Desulfonatronospira</taxon>
    </lineage>
</organism>
<protein>
    <recommendedName>
        <fullName evidence="2">histidine kinase</fullName>
        <ecNumber evidence="2">2.7.13.3</ecNumber>
    </recommendedName>
</protein>
<dbReference type="SUPFAM" id="SSF55785">
    <property type="entry name" value="PYP-like sensor domain (PAS domain)"/>
    <property type="match status" value="1"/>
</dbReference>
<dbReference type="EC" id="2.7.13.3" evidence="2"/>
<dbReference type="SMART" id="SM00388">
    <property type="entry name" value="HisKA"/>
    <property type="match status" value="1"/>
</dbReference>
<dbReference type="InterPro" id="IPR036097">
    <property type="entry name" value="HisK_dim/P_sf"/>
</dbReference>
<dbReference type="PROSITE" id="PS50109">
    <property type="entry name" value="HIS_KIN"/>
    <property type="match status" value="1"/>
</dbReference>
<feature type="domain" description="Response regulatory" evidence="9">
    <location>
        <begin position="522"/>
        <end position="641"/>
    </location>
</feature>
<comment type="catalytic activity">
    <reaction evidence="1">
        <text>ATP + protein L-histidine = ADP + protein N-phospho-L-histidine.</text>
        <dbReference type="EC" id="2.7.13.3"/>
    </reaction>
</comment>
<evidence type="ECO:0000259" key="9">
    <source>
        <dbReference type="PROSITE" id="PS50110"/>
    </source>
</evidence>
<dbReference type="PROSITE" id="PS50110">
    <property type="entry name" value="RESPONSE_REGULATORY"/>
    <property type="match status" value="2"/>
</dbReference>
<dbReference type="Pfam" id="PF02518">
    <property type="entry name" value="HATPase_c"/>
    <property type="match status" value="1"/>
</dbReference>
<evidence type="ECO:0000256" key="4">
    <source>
        <dbReference type="ARBA" id="ARBA00022679"/>
    </source>
</evidence>
<dbReference type="Pfam" id="PF08448">
    <property type="entry name" value="PAS_4"/>
    <property type="match status" value="1"/>
</dbReference>
<gene>
    <name evidence="11" type="ORF">Dthio_PD0978</name>
</gene>
<dbReference type="EMBL" id="ACJN02000003">
    <property type="protein sequence ID" value="EFI33643.1"/>
    <property type="molecule type" value="Genomic_DNA"/>
</dbReference>
<dbReference type="FunFam" id="1.10.287.130:FF:000001">
    <property type="entry name" value="Two-component sensor histidine kinase"/>
    <property type="match status" value="1"/>
</dbReference>
<dbReference type="Pfam" id="PF00072">
    <property type="entry name" value="Response_reg"/>
    <property type="match status" value="2"/>
</dbReference>
<keyword evidence="6" id="KW-0902">Two-component regulatory system</keyword>
<dbReference type="NCBIfam" id="TIGR00229">
    <property type="entry name" value="sensory_box"/>
    <property type="match status" value="1"/>
</dbReference>
<dbReference type="SUPFAM" id="SSF52172">
    <property type="entry name" value="CheY-like"/>
    <property type="match status" value="2"/>
</dbReference>
<keyword evidence="3 7" id="KW-0597">Phosphoprotein</keyword>
<dbReference type="RefSeq" id="WP_008870992.1">
    <property type="nucleotide sequence ID" value="NZ_ACJN02000003.1"/>
</dbReference>
<sequence>MQQEFHQARIMIVDDTPANLNLLMDMLLKKGHQVVAFPSGQQALEAASKTPPDLILLDIRMPGMDGFEVCRKLKQDPDLQDIPVIFISALQDVSDKVQAYNTGGVDYVSKPFQPEEVYARVETHLRLNRLLRESEESRRVLIEELPDIIVRFDRQARHVSVSDNIRDLGITEPGEYIGRTHRELGYSESCCRFWEKSIATVFDSGEPLEEEMSLYSGDNEGLIHNVRMVPERDSSGNIVTVLAISRDITLQKQAQQALLNAKKDAEAANQSKNEFLANMSHEIRTPLNGIEGMMQMLLSTPLNSEQQKFIEMGHQASRRMTELLSDILDLSRLEAGREDVSKRTFNLKDVCDSLWDLLGIKSREKGIPLTFNLSPSLPDTLMGDSTMVRQILFNLVGNALKFTEHGQVTLDIHPLPQSHQDQLQVLFTVSDTGPGIPDDKQDRIFKPFDMVNGSLTRKHEGKGLGLTVTHRLAKLMGGTISVDSAEGQGTSIYVTLPFETVPETRPAENERVNEYEKPAGMRILIAEDDSLSRIFFEKILQGEGHRVESVEHGDQVMSRLAMNDYDCILMDIELPGIRGDEITTRIRAADNLGAKKDIPIFAVTAYTQPGDREHFLKAGMDDYLPKPLGIQEFREAFKKHGLVRS</sequence>
<name>D6SSH7_9BACT</name>
<dbReference type="SUPFAM" id="SSF55874">
    <property type="entry name" value="ATPase domain of HSP90 chaperone/DNA topoisomerase II/histidine kinase"/>
    <property type="match status" value="1"/>
</dbReference>
<accession>D6SSH7</accession>
<evidence type="ECO:0000259" key="8">
    <source>
        <dbReference type="PROSITE" id="PS50109"/>
    </source>
</evidence>
<dbReference type="SMART" id="SM00387">
    <property type="entry name" value="HATPase_c"/>
    <property type="match status" value="1"/>
</dbReference>
<dbReference type="InterPro" id="IPR004358">
    <property type="entry name" value="Sig_transdc_His_kin-like_C"/>
</dbReference>
<dbReference type="Pfam" id="PF00512">
    <property type="entry name" value="HisKA"/>
    <property type="match status" value="1"/>
</dbReference>
<proteinExistence type="predicted"/>
<evidence type="ECO:0000256" key="6">
    <source>
        <dbReference type="ARBA" id="ARBA00023012"/>
    </source>
</evidence>
<dbReference type="PRINTS" id="PR00344">
    <property type="entry name" value="BCTRLSENSOR"/>
</dbReference>
<dbReference type="InterPro" id="IPR003594">
    <property type="entry name" value="HATPase_dom"/>
</dbReference>
<comment type="caution">
    <text evidence="11">The sequence shown here is derived from an EMBL/GenBank/DDBJ whole genome shotgun (WGS) entry which is preliminary data.</text>
</comment>
<dbReference type="InterPro" id="IPR000014">
    <property type="entry name" value="PAS"/>
</dbReference>
<dbReference type="InterPro" id="IPR035965">
    <property type="entry name" value="PAS-like_dom_sf"/>
</dbReference>